<keyword evidence="1" id="KW-0175">Coiled coil</keyword>
<proteinExistence type="predicted"/>
<sequence>MDMEELEALKGSISDYLRPSVDTIFDWDRFSSFLELVLKELEEKRQERLLEKRCLSNLLRDLKLRLEREIVKTLNKNAKYRARISLQYNFNAGTDVIWELIETTSLALPEFCIVIRADVFPCPFGRSGINCKGRLRYFPSCLFLLSLLSIP</sequence>
<organism evidence="2 3">
    <name type="scientific">Riccia fluitans</name>
    <dbReference type="NCBI Taxonomy" id="41844"/>
    <lineage>
        <taxon>Eukaryota</taxon>
        <taxon>Viridiplantae</taxon>
        <taxon>Streptophyta</taxon>
        <taxon>Embryophyta</taxon>
        <taxon>Marchantiophyta</taxon>
        <taxon>Marchantiopsida</taxon>
        <taxon>Marchantiidae</taxon>
        <taxon>Marchantiales</taxon>
        <taxon>Ricciaceae</taxon>
        <taxon>Riccia</taxon>
    </lineage>
</organism>
<dbReference type="AlphaFoldDB" id="A0ABD1XWE8"/>
<evidence type="ECO:0000256" key="1">
    <source>
        <dbReference type="SAM" id="Coils"/>
    </source>
</evidence>
<evidence type="ECO:0000313" key="3">
    <source>
        <dbReference type="Proteomes" id="UP001605036"/>
    </source>
</evidence>
<evidence type="ECO:0000313" key="2">
    <source>
        <dbReference type="EMBL" id="KAL2613109.1"/>
    </source>
</evidence>
<comment type="caution">
    <text evidence="2">The sequence shown here is derived from an EMBL/GenBank/DDBJ whole genome shotgun (WGS) entry which is preliminary data.</text>
</comment>
<feature type="coiled-coil region" evidence="1">
    <location>
        <begin position="38"/>
        <end position="83"/>
    </location>
</feature>
<keyword evidence="3" id="KW-1185">Reference proteome</keyword>
<name>A0ABD1XWE8_9MARC</name>
<dbReference type="Proteomes" id="UP001605036">
    <property type="component" value="Unassembled WGS sequence"/>
</dbReference>
<protein>
    <submittedName>
        <fullName evidence="2">Uncharacterized protein</fullName>
    </submittedName>
</protein>
<reference evidence="2 3" key="1">
    <citation type="submission" date="2024-09" db="EMBL/GenBank/DDBJ databases">
        <title>Chromosome-scale assembly of Riccia fluitans.</title>
        <authorList>
            <person name="Paukszto L."/>
            <person name="Sawicki J."/>
            <person name="Karawczyk K."/>
            <person name="Piernik-Szablinska J."/>
            <person name="Szczecinska M."/>
            <person name="Mazdziarz M."/>
        </authorList>
    </citation>
    <scope>NUCLEOTIDE SEQUENCE [LARGE SCALE GENOMIC DNA]</scope>
    <source>
        <strain evidence="2">Rf_01</strain>
        <tissue evidence="2">Aerial parts of the thallus</tissue>
    </source>
</reference>
<accession>A0ABD1XWE8</accession>
<dbReference type="EMBL" id="JBHFFA010000007">
    <property type="protein sequence ID" value="KAL2613109.1"/>
    <property type="molecule type" value="Genomic_DNA"/>
</dbReference>
<gene>
    <name evidence="2" type="ORF">R1flu_024801</name>
</gene>